<evidence type="ECO:0000259" key="1">
    <source>
        <dbReference type="Pfam" id="PF01695"/>
    </source>
</evidence>
<keyword evidence="3" id="KW-0547">Nucleotide-binding</keyword>
<dbReference type="GO" id="GO:0005524">
    <property type="term" value="F:ATP binding"/>
    <property type="evidence" value="ECO:0007669"/>
    <property type="project" value="InterPro"/>
</dbReference>
<dbReference type="CDD" id="cd00009">
    <property type="entry name" value="AAA"/>
    <property type="match status" value="1"/>
</dbReference>
<dbReference type="InterPro" id="IPR009928">
    <property type="entry name" value="DnaI_N"/>
</dbReference>
<feature type="domain" description="IstB-like ATP-binding" evidence="1">
    <location>
        <begin position="110"/>
        <end position="308"/>
    </location>
</feature>
<evidence type="ECO:0000313" key="4">
    <source>
        <dbReference type="Proteomes" id="UP000294746"/>
    </source>
</evidence>
<feature type="domain" description="Primosomal DnaI N-terminal" evidence="2">
    <location>
        <begin position="1"/>
        <end position="95"/>
    </location>
</feature>
<keyword evidence="3" id="KW-0347">Helicase</keyword>
<dbReference type="InterPro" id="IPR027417">
    <property type="entry name" value="P-loop_NTPase"/>
</dbReference>
<name>A0A4R2RZK7_9BACL</name>
<reference evidence="3 4" key="1">
    <citation type="submission" date="2019-03" db="EMBL/GenBank/DDBJ databases">
        <title>Genomic Encyclopedia of Type Strains, Phase IV (KMG-IV): sequencing the most valuable type-strain genomes for metagenomic binning, comparative biology and taxonomic classification.</title>
        <authorList>
            <person name="Goeker M."/>
        </authorList>
    </citation>
    <scope>NUCLEOTIDE SEQUENCE [LARGE SCALE GENOMIC DNA]</scope>
    <source>
        <strain evidence="3 4">DSM 46831</strain>
    </source>
</reference>
<sequence>MNPISEVVKPMLRRTGITPERMEKQVNLLKQHRAVRSFVERHPEIPPEQYLRSLPQMNQMVSEWENCSRCSGLERCPNMISGHYPYLNQYGGYIEFRMKKCQKLAAFESMKEKQKLIRSLHIPKEILHSSFETMEFDERSEVIAATMDFCMSFSEGIPARGLYLHGPLGVGKSRIAGAIANKLVEHNIHSYLVYVPDLIREVQDAIQDHSLQQKLQAFKEVQVLILDDIGAEYLTVWKRDEILGALLHYRAAEGLPTIYTSNLDLEELETHLRLGEKNGQDVMKAKRIMERIQHYTAAYFVDGHNRRKSEL</sequence>
<proteinExistence type="predicted"/>
<accession>A0A4R2RZK7</accession>
<dbReference type="PANTHER" id="PTHR30050:SF8">
    <property type="entry name" value="PRIMOSOMAL PROTEIN DNAI"/>
    <property type="match status" value="1"/>
</dbReference>
<keyword evidence="3" id="KW-0378">Hydrolase</keyword>
<gene>
    <name evidence="3" type="ORF">EDD57_11421</name>
</gene>
<dbReference type="RefSeq" id="WP_131848596.1">
    <property type="nucleotide sequence ID" value="NZ_SLXV01000014.1"/>
</dbReference>
<dbReference type="OrthoDB" id="61127at2"/>
<evidence type="ECO:0000259" key="2">
    <source>
        <dbReference type="Pfam" id="PF07319"/>
    </source>
</evidence>
<evidence type="ECO:0000313" key="3">
    <source>
        <dbReference type="EMBL" id="TCP69038.1"/>
    </source>
</evidence>
<protein>
    <submittedName>
        <fullName evidence="3">Replicative DNA helicase loader DnaI</fullName>
    </submittedName>
</protein>
<comment type="caution">
    <text evidence="3">The sequence shown here is derived from an EMBL/GenBank/DDBJ whole genome shotgun (WGS) entry which is preliminary data.</text>
</comment>
<dbReference type="GO" id="GO:0006260">
    <property type="term" value="P:DNA replication"/>
    <property type="evidence" value="ECO:0007669"/>
    <property type="project" value="TreeGrafter"/>
</dbReference>
<dbReference type="Proteomes" id="UP000294746">
    <property type="component" value="Unassembled WGS sequence"/>
</dbReference>
<dbReference type="GO" id="GO:0004386">
    <property type="term" value="F:helicase activity"/>
    <property type="evidence" value="ECO:0007669"/>
    <property type="project" value="UniProtKB-KW"/>
</dbReference>
<dbReference type="Pfam" id="PF07319">
    <property type="entry name" value="DnaI_N"/>
    <property type="match status" value="1"/>
</dbReference>
<dbReference type="AlphaFoldDB" id="A0A4R2RZK7"/>
<dbReference type="SUPFAM" id="SSF52540">
    <property type="entry name" value="P-loop containing nucleoside triphosphate hydrolases"/>
    <property type="match status" value="1"/>
</dbReference>
<dbReference type="EMBL" id="SLXV01000014">
    <property type="protein sequence ID" value="TCP69038.1"/>
    <property type="molecule type" value="Genomic_DNA"/>
</dbReference>
<dbReference type="Pfam" id="PF01695">
    <property type="entry name" value="IstB_IS21"/>
    <property type="match status" value="1"/>
</dbReference>
<dbReference type="PANTHER" id="PTHR30050">
    <property type="entry name" value="CHROMOSOMAL REPLICATION INITIATOR PROTEIN DNAA"/>
    <property type="match status" value="1"/>
</dbReference>
<dbReference type="Gene3D" id="3.40.50.300">
    <property type="entry name" value="P-loop containing nucleotide triphosphate hydrolases"/>
    <property type="match status" value="1"/>
</dbReference>
<keyword evidence="4" id="KW-1185">Reference proteome</keyword>
<keyword evidence="3" id="KW-0067">ATP-binding</keyword>
<dbReference type="InterPro" id="IPR002611">
    <property type="entry name" value="IstB_ATP-bd"/>
</dbReference>
<organism evidence="3 4">
    <name type="scientific">Baia soyae</name>
    <dbReference type="NCBI Taxonomy" id="1544746"/>
    <lineage>
        <taxon>Bacteria</taxon>
        <taxon>Bacillati</taxon>
        <taxon>Bacillota</taxon>
        <taxon>Bacilli</taxon>
        <taxon>Bacillales</taxon>
        <taxon>Thermoactinomycetaceae</taxon>
        <taxon>Baia</taxon>
    </lineage>
</organism>
<dbReference type="NCBIfam" id="NF006505">
    <property type="entry name" value="PRK08939.1"/>
    <property type="match status" value="1"/>
</dbReference>